<name>A0A0L6UFP2_9BASI</name>
<dbReference type="Proteomes" id="UP000037035">
    <property type="component" value="Unassembled WGS sequence"/>
</dbReference>
<keyword evidence="2" id="KW-0732">Signal</keyword>
<accession>A0A0L6UFP2</accession>
<organism evidence="3 4">
    <name type="scientific">Puccinia sorghi</name>
    <dbReference type="NCBI Taxonomy" id="27349"/>
    <lineage>
        <taxon>Eukaryota</taxon>
        <taxon>Fungi</taxon>
        <taxon>Dikarya</taxon>
        <taxon>Basidiomycota</taxon>
        <taxon>Pucciniomycotina</taxon>
        <taxon>Pucciniomycetes</taxon>
        <taxon>Pucciniales</taxon>
        <taxon>Pucciniaceae</taxon>
        <taxon>Puccinia</taxon>
    </lineage>
</organism>
<reference evidence="3 4" key="1">
    <citation type="submission" date="2015-08" db="EMBL/GenBank/DDBJ databases">
        <title>Next Generation Sequencing and Analysis of the Genome of Puccinia sorghi L Schw, the Causal Agent of Maize Common Rust.</title>
        <authorList>
            <person name="Rochi L."/>
            <person name="Burguener G."/>
            <person name="Darino M."/>
            <person name="Turjanski A."/>
            <person name="Kreff E."/>
            <person name="Dieguez M.J."/>
            <person name="Sacco F."/>
        </authorList>
    </citation>
    <scope>NUCLEOTIDE SEQUENCE [LARGE SCALE GENOMIC DNA]</scope>
    <source>
        <strain evidence="3 4">RO10H11247</strain>
    </source>
</reference>
<protein>
    <submittedName>
        <fullName evidence="3">Putative signal peptide protein</fullName>
    </submittedName>
</protein>
<dbReference type="EMBL" id="LAVV01011829">
    <property type="protein sequence ID" value="KNZ47336.1"/>
    <property type="molecule type" value="Genomic_DNA"/>
</dbReference>
<feature type="signal peptide" evidence="2">
    <location>
        <begin position="1"/>
        <end position="21"/>
    </location>
</feature>
<evidence type="ECO:0000313" key="3">
    <source>
        <dbReference type="EMBL" id="KNZ47336.1"/>
    </source>
</evidence>
<feature type="chain" id="PRO_5005567787" evidence="2">
    <location>
        <begin position="22"/>
        <end position="668"/>
    </location>
</feature>
<keyword evidence="4" id="KW-1185">Reference proteome</keyword>
<dbReference type="AlphaFoldDB" id="A0A0L6UFP2"/>
<evidence type="ECO:0000256" key="1">
    <source>
        <dbReference type="SAM" id="Phobius"/>
    </source>
</evidence>
<evidence type="ECO:0000256" key="2">
    <source>
        <dbReference type="SAM" id="SignalP"/>
    </source>
</evidence>
<proteinExistence type="predicted"/>
<keyword evidence="1" id="KW-0812">Transmembrane</keyword>
<evidence type="ECO:0000313" key="4">
    <source>
        <dbReference type="Proteomes" id="UP000037035"/>
    </source>
</evidence>
<keyword evidence="1" id="KW-0472">Membrane</keyword>
<dbReference type="VEuPathDB" id="FungiDB:VP01_649g1"/>
<feature type="transmembrane region" description="Helical" evidence="1">
    <location>
        <begin position="605"/>
        <end position="627"/>
    </location>
</feature>
<comment type="caution">
    <text evidence="3">The sequence shown here is derived from an EMBL/GenBank/DDBJ whole genome shotgun (WGS) entry which is preliminary data.</text>
</comment>
<sequence>MTRWRICMIYIIILGADVARGMYTRTKVAEGRAKKRLEGRVANEASQSIFLVTSAALLMRWDQAYHEGVLHITPETISRQKRKREREVGRTIDPSLLDSLHSCCKLHRARRIIGGRDCESLMQPAGMSGYNRFKMIQGGRRKRVFPESGLASCAKRSGKFGAINKRRVCMCIKFFFFFETWLEKWRKLVSCALLFSLHGTDAAAVSPMTRDYNGKHQEPANCGNYIMPHQVYAQEPLVHPGINKCRDVKNTFKKLCSLLFIHRLHSTEPVFPSWEVTSYVSYTGQAFNPPGSSSNQKPRRGFVGGLLTSYHGSMTIRAQVEALPFIAHTNTPHSDNQVLPMHGQLCTMEFAVMYYSSPKRKLCRYLLQLEMTHQLSQQCHFQFSSGGLHGLPAFIGRINHRKSTVACGGKMLVYTLVAPGVNTPTRARENNHRLPTAGFVKKGSHRCVDVFFLWHNWLNVKKLGKRVLQNPIEVCPLPPAKLAGRPCGHLTSEGLNFSNMNQANSLVHNGTFNTAFKTLKHEILIQFFEGLSINGGLPDNLESKLVLLKFRLSHFFPSFFPCHSFFSGQIQYLYSSQEAHGIKSSVLDLTVSSSRHFSPYSEHSFFSTGIAFGQSCFFFFHFFFTLFSRHNNSLQPLAKGQQMKIQLSMDYKSLITTQRNRIQRHKRS</sequence>
<keyword evidence="1" id="KW-1133">Transmembrane helix</keyword>
<gene>
    <name evidence="3" type="ORF">VP01_649g1</name>
</gene>